<evidence type="ECO:0000313" key="1">
    <source>
        <dbReference type="EMBL" id="CRK84925.1"/>
    </source>
</evidence>
<proteinExistence type="predicted"/>
<protein>
    <submittedName>
        <fullName evidence="1">Uncharacterized protein</fullName>
    </submittedName>
</protein>
<keyword evidence="2" id="KW-1185">Reference proteome</keyword>
<organism evidence="1 2">
    <name type="scientific">Neobacillus massiliamazoniensis</name>
    <dbReference type="NCBI Taxonomy" id="1499688"/>
    <lineage>
        <taxon>Bacteria</taxon>
        <taxon>Bacillati</taxon>
        <taxon>Bacillota</taxon>
        <taxon>Bacilli</taxon>
        <taxon>Bacillales</taxon>
        <taxon>Bacillaceae</taxon>
        <taxon>Neobacillus</taxon>
    </lineage>
</organism>
<name>A0A0U1P3R5_9BACI</name>
<dbReference type="EMBL" id="CVRB01000006">
    <property type="protein sequence ID" value="CRK84925.1"/>
    <property type="molecule type" value="Genomic_DNA"/>
</dbReference>
<dbReference type="Proteomes" id="UP000199087">
    <property type="component" value="Unassembled WGS sequence"/>
</dbReference>
<evidence type="ECO:0000313" key="2">
    <source>
        <dbReference type="Proteomes" id="UP000199087"/>
    </source>
</evidence>
<reference evidence="2" key="1">
    <citation type="submission" date="2015-05" db="EMBL/GenBank/DDBJ databases">
        <authorList>
            <person name="Urmite Genomes"/>
        </authorList>
    </citation>
    <scope>NUCLEOTIDE SEQUENCE [LARGE SCALE GENOMIC DNA]</scope>
    <source>
        <strain evidence="2">LF1</strain>
    </source>
</reference>
<gene>
    <name evidence="1" type="ORF">BN000_04984</name>
</gene>
<sequence length="65" mass="7758">MALMNKQGESQKNTIFFYTMLRKNMLKVSILLKAEKRNVFLSRSPKPKDRTVIQSHVRFFGFFFI</sequence>
<accession>A0A0U1P3R5</accession>
<dbReference type="AlphaFoldDB" id="A0A0U1P3R5"/>
<dbReference type="STRING" id="1499688.BN000_04984"/>